<organism evidence="3 4">
    <name type="scientific">Marseilla massiliensis</name>
    <dbReference type="NCBI Taxonomy" id="1841864"/>
    <lineage>
        <taxon>Bacteria</taxon>
        <taxon>Pseudomonadati</taxon>
        <taxon>Bacteroidota</taxon>
        <taxon>Bacteroidia</taxon>
        <taxon>Bacteroidales</taxon>
        <taxon>Prevotellaceae</taxon>
        <taxon>Marseilla</taxon>
    </lineage>
</organism>
<evidence type="ECO:0000259" key="2">
    <source>
        <dbReference type="Pfam" id="PF13568"/>
    </source>
</evidence>
<feature type="domain" description="Outer membrane protein beta-barrel" evidence="2">
    <location>
        <begin position="21"/>
        <end position="172"/>
    </location>
</feature>
<evidence type="ECO:0000256" key="1">
    <source>
        <dbReference type="SAM" id="SignalP"/>
    </source>
</evidence>
<dbReference type="RefSeq" id="WP_021948404.1">
    <property type="nucleotide sequence ID" value="NZ_JACJJG010000038.1"/>
</dbReference>
<dbReference type="EMBL" id="JACJJG010000038">
    <property type="protein sequence ID" value="MBM6673830.1"/>
    <property type="molecule type" value="Genomic_DNA"/>
</dbReference>
<sequence>MRKILTLAVVVAATLFVVPAQAQIKFGLKGGLNITDMSFSSDVLNTSNRTGFFIGPTVKFTLPLLGFGLDASVLYDQREAEFDDVYGDDDEIIRGQVIKQKAINIPINLRYDIGLGSLAAVYLAAGPQFGFNIGDKNQSFYDDMIGWKLKTSNFSVNLGAGVMLLRHVQVGFNYNIVCGKTGEVSALGTAGDVVEGIARGRSNTWQISAAYYF</sequence>
<dbReference type="InterPro" id="IPR025665">
    <property type="entry name" value="Beta-barrel_OMP_2"/>
</dbReference>
<keyword evidence="1" id="KW-0732">Signal</keyword>
<evidence type="ECO:0000313" key="3">
    <source>
        <dbReference type="EMBL" id="MBM6673830.1"/>
    </source>
</evidence>
<protein>
    <submittedName>
        <fullName evidence="3">PorT family protein</fullName>
    </submittedName>
</protein>
<evidence type="ECO:0000313" key="4">
    <source>
        <dbReference type="Proteomes" id="UP000706891"/>
    </source>
</evidence>
<feature type="signal peptide" evidence="1">
    <location>
        <begin position="1"/>
        <end position="22"/>
    </location>
</feature>
<proteinExistence type="predicted"/>
<feature type="chain" id="PRO_5037910808" evidence="1">
    <location>
        <begin position="23"/>
        <end position="213"/>
    </location>
</feature>
<dbReference type="Pfam" id="PF13568">
    <property type="entry name" value="OMP_b-brl_2"/>
    <property type="match status" value="1"/>
</dbReference>
<name>A0A938WV39_9BACT</name>
<reference evidence="3" key="1">
    <citation type="submission" date="2020-08" db="EMBL/GenBank/DDBJ databases">
        <authorList>
            <person name="Cejkova D."/>
            <person name="Kubasova T."/>
            <person name="Jahodarova E."/>
            <person name="Rychlik I."/>
        </authorList>
    </citation>
    <scope>NUCLEOTIDE SEQUENCE</scope>
    <source>
        <strain evidence="3">An824</strain>
    </source>
</reference>
<dbReference type="AlphaFoldDB" id="A0A938WV39"/>
<reference evidence="3" key="2">
    <citation type="journal article" date="2021" name="Sci. Rep.">
        <title>The distribution of antibiotic resistance genes in chicken gut microbiota commensals.</title>
        <authorList>
            <person name="Juricova H."/>
            <person name="Matiasovicova J."/>
            <person name="Kubasova T."/>
            <person name="Cejkova D."/>
            <person name="Rychlik I."/>
        </authorList>
    </citation>
    <scope>NUCLEOTIDE SEQUENCE</scope>
    <source>
        <strain evidence="3">An824</strain>
    </source>
</reference>
<dbReference type="Proteomes" id="UP000706891">
    <property type="component" value="Unassembled WGS sequence"/>
</dbReference>
<keyword evidence="4" id="KW-1185">Reference proteome</keyword>
<gene>
    <name evidence="3" type="ORF">H6A34_08075</name>
</gene>
<accession>A0A938WV39</accession>
<comment type="caution">
    <text evidence="3">The sequence shown here is derived from an EMBL/GenBank/DDBJ whole genome shotgun (WGS) entry which is preliminary data.</text>
</comment>